<comment type="caution">
    <text evidence="1">The sequence shown here is derived from an EMBL/GenBank/DDBJ whole genome shotgun (WGS) entry which is preliminary data.</text>
</comment>
<protein>
    <submittedName>
        <fullName evidence="1">ATPase synthesis protein 25 mitochondrial</fullName>
    </submittedName>
</protein>
<gene>
    <name evidence="1" type="primary">ATP25</name>
    <name evidence="1" type="ORF">H2198_006561</name>
</gene>
<evidence type="ECO:0000313" key="1">
    <source>
        <dbReference type="EMBL" id="KAJ9654399.1"/>
    </source>
</evidence>
<organism evidence="1 2">
    <name type="scientific">Neophaeococcomyces mojaviensis</name>
    <dbReference type="NCBI Taxonomy" id="3383035"/>
    <lineage>
        <taxon>Eukaryota</taxon>
        <taxon>Fungi</taxon>
        <taxon>Dikarya</taxon>
        <taxon>Ascomycota</taxon>
        <taxon>Pezizomycotina</taxon>
        <taxon>Eurotiomycetes</taxon>
        <taxon>Chaetothyriomycetidae</taxon>
        <taxon>Chaetothyriales</taxon>
        <taxon>Chaetothyriales incertae sedis</taxon>
        <taxon>Neophaeococcomyces</taxon>
    </lineage>
</organism>
<evidence type="ECO:0000313" key="2">
    <source>
        <dbReference type="Proteomes" id="UP001172386"/>
    </source>
</evidence>
<sequence length="394" mass="44288">MASSSVACRACQRRVLETFASLAGLSLNATRVPVRRAQIQPLPQPSRIRSRTFQTSAFRLQQNQSQQLEEVEGEEKTISTSTSAESTPSTSSPTPSPSESVSDSSIPWYLRVEPPASPAPVFPHLASQEIPPLPDNAPELLEPILQHLSISIGLDNLTLLDLRDLTPPSALGANLLMVIGTARSHKHLNTSADRFCRWLRSTYKLRPFADGLLGRNELKLKLRRRNRRMKLAQSVGNTTAFGGEDGTSGYDSGITTGWICCNLGAVDAAVMPEERSDEAMIEGVDDGQRQDRIEHTLLSQKDQERILEDEEAEYKNPNNDDFKYRGFGSVSNAPRIVVQMFTEEKRLEMDLEGLWETRIQRRERKEQRQDQLFETSRIEDEIIGERLTVREDRS</sequence>
<dbReference type="EMBL" id="JAPDRQ010000122">
    <property type="protein sequence ID" value="KAJ9654399.1"/>
    <property type="molecule type" value="Genomic_DNA"/>
</dbReference>
<keyword evidence="2" id="KW-1185">Reference proteome</keyword>
<proteinExistence type="predicted"/>
<reference evidence="1" key="1">
    <citation type="submission" date="2022-10" db="EMBL/GenBank/DDBJ databases">
        <title>Culturing micro-colonial fungi from biological soil crusts in the Mojave desert and describing Neophaeococcomyces mojavensis, and introducing the new genera and species Taxawa tesnikishii.</title>
        <authorList>
            <person name="Kurbessoian T."/>
            <person name="Stajich J.E."/>
        </authorList>
    </citation>
    <scope>NUCLEOTIDE SEQUENCE</scope>
    <source>
        <strain evidence="1">JES_112</strain>
    </source>
</reference>
<dbReference type="Proteomes" id="UP001172386">
    <property type="component" value="Unassembled WGS sequence"/>
</dbReference>
<name>A0ACC3A2T1_9EURO</name>
<accession>A0ACC3A2T1</accession>